<dbReference type="SUPFAM" id="SSF54534">
    <property type="entry name" value="FKBP-like"/>
    <property type="match status" value="1"/>
</dbReference>
<protein>
    <submittedName>
        <fullName evidence="2">FKBP-type peptidyl-prolyl cis-trans isomerase</fullName>
    </submittedName>
</protein>
<name>A0ABN2PU77_9MICO</name>
<gene>
    <name evidence="2" type="ORF">GCM10009775_24510</name>
</gene>
<dbReference type="PROSITE" id="PS51257">
    <property type="entry name" value="PROKAR_LIPOPROTEIN"/>
    <property type="match status" value="1"/>
</dbReference>
<evidence type="ECO:0000256" key="1">
    <source>
        <dbReference type="SAM" id="SignalP"/>
    </source>
</evidence>
<sequence>MRKIPLTTAALAVLGLTVVALTGCSSSTTSACERPVDDSGLADVVTVSGEFGSEATVDVYRPLTPTTTASDDVIVGEGNAITTDTQLVVVDLTVVSGEDDDAEPFYGSTRAVQLSELTGIFPGLSEGLRCATEGSRVVVALPADSIDAGTAQSVGLSEGDSAIAVVDLRQVYLARAQGADVFNSGLGLPSVVRATDGRPGVIVPDSAPPTDVVVETLIRGDGDVVTGDAPVRVNYTSVGWESKTQTQTTWDASAPSITFGADAPPFAESLIGHTVGSQVLVIVPGEAETQIYVVDILGIDAVEQ</sequence>
<reference evidence="2 3" key="1">
    <citation type="journal article" date="2019" name="Int. J. Syst. Evol. Microbiol.">
        <title>The Global Catalogue of Microorganisms (GCM) 10K type strain sequencing project: providing services to taxonomists for standard genome sequencing and annotation.</title>
        <authorList>
            <consortium name="The Broad Institute Genomics Platform"/>
            <consortium name="The Broad Institute Genome Sequencing Center for Infectious Disease"/>
            <person name="Wu L."/>
            <person name="Ma J."/>
        </authorList>
    </citation>
    <scope>NUCLEOTIDE SEQUENCE [LARGE SCALE GENOMIC DNA]</scope>
    <source>
        <strain evidence="2 3">JCM 14900</strain>
    </source>
</reference>
<dbReference type="Proteomes" id="UP001501343">
    <property type="component" value="Unassembled WGS sequence"/>
</dbReference>
<dbReference type="RefSeq" id="WP_248147917.1">
    <property type="nucleotide sequence ID" value="NZ_BAAAOF010000005.1"/>
</dbReference>
<feature type="signal peptide" evidence="1">
    <location>
        <begin position="1"/>
        <end position="31"/>
    </location>
</feature>
<keyword evidence="3" id="KW-1185">Reference proteome</keyword>
<keyword evidence="2" id="KW-0413">Isomerase</keyword>
<evidence type="ECO:0000313" key="3">
    <source>
        <dbReference type="Proteomes" id="UP001501343"/>
    </source>
</evidence>
<accession>A0ABN2PU77</accession>
<organism evidence="2 3">
    <name type="scientific">Microbacterium aoyamense</name>
    <dbReference type="NCBI Taxonomy" id="344166"/>
    <lineage>
        <taxon>Bacteria</taxon>
        <taxon>Bacillati</taxon>
        <taxon>Actinomycetota</taxon>
        <taxon>Actinomycetes</taxon>
        <taxon>Micrococcales</taxon>
        <taxon>Microbacteriaceae</taxon>
        <taxon>Microbacterium</taxon>
    </lineage>
</organism>
<keyword evidence="1" id="KW-0732">Signal</keyword>
<evidence type="ECO:0000313" key="2">
    <source>
        <dbReference type="EMBL" id="GAA1931498.1"/>
    </source>
</evidence>
<feature type="chain" id="PRO_5046177953" evidence="1">
    <location>
        <begin position="32"/>
        <end position="304"/>
    </location>
</feature>
<dbReference type="EMBL" id="BAAAOF010000005">
    <property type="protein sequence ID" value="GAA1931498.1"/>
    <property type="molecule type" value="Genomic_DNA"/>
</dbReference>
<proteinExistence type="predicted"/>
<comment type="caution">
    <text evidence="2">The sequence shown here is derived from an EMBL/GenBank/DDBJ whole genome shotgun (WGS) entry which is preliminary data.</text>
</comment>
<dbReference type="GO" id="GO:0016853">
    <property type="term" value="F:isomerase activity"/>
    <property type="evidence" value="ECO:0007669"/>
    <property type="project" value="UniProtKB-KW"/>
</dbReference>